<gene>
    <name evidence="1" type="ORF">BDR25DRAFT_284233</name>
</gene>
<sequence>MPPPYFVGSGEGKQGAHHESISALWNLKWKKRATLGIYPFMEGKLEDFEEVFAHFAENNIYPPYDFEVYSQPFFPAAERLEERAAIAEASGDFELASELYLRAACVYRTARQPCPISPRQKFAFQKQKQAFFKGASYLAAPLIEHLIPHTHAKPGTKEQYTSIPVTVRLPEGAKPGQTFPTVLQIYGLDGYRTEHTMPSSHHIARGWASIAVEIPGTGDCPADPNDATSPDRLWSSVLDWIEQQPWVQQGKLVAWGVSCGGYYAMRIAHTHAERFAGVVAQGGGCHSMFDPEWLEIASHMEYPFDLTQVLALKFGYDDVEKMKIDSRSRFSLLENGILDMASCRMLLVNGMLDELFPIEDCLLPLRYGSPKEVRFFEDSKHMGEPHARKFILEWVESIFANVGGNKVLTNWEKQKPATAVPKPVPNGVAVGVQKQLTNGVTNGEAKKVVNGVHGGKKLAVNGVNGIEGRHVLNGC</sequence>
<protein>
    <submittedName>
        <fullName evidence="1">Yellowish-green 1-like protein</fullName>
    </submittedName>
</protein>
<proteinExistence type="predicted"/>
<organism evidence="1 2">
    <name type="scientific">Lindgomyces ingoldianus</name>
    <dbReference type="NCBI Taxonomy" id="673940"/>
    <lineage>
        <taxon>Eukaryota</taxon>
        <taxon>Fungi</taxon>
        <taxon>Dikarya</taxon>
        <taxon>Ascomycota</taxon>
        <taxon>Pezizomycotina</taxon>
        <taxon>Dothideomycetes</taxon>
        <taxon>Pleosporomycetidae</taxon>
        <taxon>Pleosporales</taxon>
        <taxon>Lindgomycetaceae</taxon>
        <taxon>Lindgomyces</taxon>
    </lineage>
</organism>
<evidence type="ECO:0000313" key="2">
    <source>
        <dbReference type="Proteomes" id="UP000799755"/>
    </source>
</evidence>
<reference evidence="1" key="1">
    <citation type="journal article" date="2020" name="Stud. Mycol.">
        <title>101 Dothideomycetes genomes: a test case for predicting lifestyles and emergence of pathogens.</title>
        <authorList>
            <person name="Haridas S."/>
            <person name="Albert R."/>
            <person name="Binder M."/>
            <person name="Bloem J."/>
            <person name="Labutti K."/>
            <person name="Salamov A."/>
            <person name="Andreopoulos B."/>
            <person name="Baker S."/>
            <person name="Barry K."/>
            <person name="Bills G."/>
            <person name="Bluhm B."/>
            <person name="Cannon C."/>
            <person name="Castanera R."/>
            <person name="Culley D."/>
            <person name="Daum C."/>
            <person name="Ezra D."/>
            <person name="Gonzalez J."/>
            <person name="Henrissat B."/>
            <person name="Kuo A."/>
            <person name="Liang C."/>
            <person name="Lipzen A."/>
            <person name="Lutzoni F."/>
            <person name="Magnuson J."/>
            <person name="Mondo S."/>
            <person name="Nolan M."/>
            <person name="Ohm R."/>
            <person name="Pangilinan J."/>
            <person name="Park H.-J."/>
            <person name="Ramirez L."/>
            <person name="Alfaro M."/>
            <person name="Sun H."/>
            <person name="Tritt A."/>
            <person name="Yoshinaga Y."/>
            <person name="Zwiers L.-H."/>
            <person name="Turgeon B."/>
            <person name="Goodwin S."/>
            <person name="Spatafora J."/>
            <person name="Crous P."/>
            <person name="Grigoriev I."/>
        </authorList>
    </citation>
    <scope>NUCLEOTIDE SEQUENCE</scope>
    <source>
        <strain evidence="1">ATCC 200398</strain>
    </source>
</reference>
<accession>A0ACB6R0R2</accession>
<dbReference type="Proteomes" id="UP000799755">
    <property type="component" value="Unassembled WGS sequence"/>
</dbReference>
<evidence type="ECO:0000313" key="1">
    <source>
        <dbReference type="EMBL" id="KAF2471922.1"/>
    </source>
</evidence>
<name>A0ACB6R0R2_9PLEO</name>
<comment type="caution">
    <text evidence="1">The sequence shown here is derived from an EMBL/GenBank/DDBJ whole genome shotgun (WGS) entry which is preliminary data.</text>
</comment>
<keyword evidence="2" id="KW-1185">Reference proteome</keyword>
<dbReference type="EMBL" id="MU003503">
    <property type="protein sequence ID" value="KAF2471922.1"/>
    <property type="molecule type" value="Genomic_DNA"/>
</dbReference>